<evidence type="ECO:0000256" key="1">
    <source>
        <dbReference type="SAM" id="MobiDB-lite"/>
    </source>
</evidence>
<dbReference type="AlphaFoldDB" id="A0A0P0Z5H9"/>
<reference evidence="2" key="1">
    <citation type="journal article" date="2015" name="Proc. Natl. Acad. Sci. U.S.A.">
        <title>Bacterial clade with the ribosomal RNA operon on a small plasmid rather than the chromosome.</title>
        <authorList>
            <person name="Anda M."/>
            <person name="Ohtsubo Y."/>
            <person name="Okubo T."/>
            <person name="Sugawara M."/>
            <person name="Nagata Y."/>
            <person name="Tsuda M."/>
            <person name="Minamisawa K."/>
            <person name="Mitsui H."/>
        </authorList>
    </citation>
    <scope>NUCLEOTIDE SEQUENCE</scope>
    <source>
        <strain evidence="2">DSM 21871</strain>
    </source>
</reference>
<organism evidence="2">
    <name type="scientific">Aurantimonas manganoxydans</name>
    <dbReference type="NCBI Taxonomy" id="651183"/>
    <lineage>
        <taxon>Bacteria</taxon>
        <taxon>Pseudomonadati</taxon>
        <taxon>Pseudomonadota</taxon>
        <taxon>Alphaproteobacteria</taxon>
        <taxon>Hyphomicrobiales</taxon>
        <taxon>Aurantimonadaceae</taxon>
        <taxon>Aurantimonas</taxon>
    </lineage>
</organism>
<feature type="compositionally biased region" description="Basic and acidic residues" evidence="1">
    <location>
        <begin position="50"/>
        <end position="73"/>
    </location>
</feature>
<name>A0A0P0Z5H9_9HYPH</name>
<accession>A0A0P0Z5H9</accession>
<feature type="region of interest" description="Disordered" evidence="1">
    <location>
        <begin position="1"/>
        <end position="73"/>
    </location>
</feature>
<evidence type="ECO:0000313" key="2">
    <source>
        <dbReference type="EMBL" id="BAT29627.1"/>
    </source>
</evidence>
<dbReference type="EMBL" id="LC066380">
    <property type="protein sequence ID" value="BAT29627.1"/>
    <property type="molecule type" value="Genomic_DNA"/>
</dbReference>
<protein>
    <submittedName>
        <fullName evidence="2">Uncharacterized protein</fullName>
    </submittedName>
</protein>
<proteinExistence type="predicted"/>
<sequence>MSNVPDRFDNQQNNPDAQDRDQDVSYRQNAPKARPSQDNAFDRPGSVDRLGGEIERRPAETVEVDGDSKADDA</sequence>